<comment type="similarity">
    <text evidence="1">Belongs to the UPF0435 family.</text>
</comment>
<protein>
    <recommendedName>
        <fullName evidence="1">UPF0435 protein ACFPXP_01760</fullName>
    </recommendedName>
</protein>
<reference evidence="3" key="1">
    <citation type="journal article" date="2019" name="Int. J. Syst. Evol. Microbiol.">
        <title>The Global Catalogue of Microorganisms (GCM) 10K type strain sequencing project: providing services to taxonomists for standard genome sequencing and annotation.</title>
        <authorList>
            <consortium name="The Broad Institute Genomics Platform"/>
            <consortium name="The Broad Institute Genome Sequencing Center for Infectious Disease"/>
            <person name="Wu L."/>
            <person name="Ma J."/>
        </authorList>
    </citation>
    <scope>NUCLEOTIDE SEQUENCE [LARGE SCALE GENOMIC DNA]</scope>
    <source>
        <strain evidence="3">CCM 8749</strain>
    </source>
</reference>
<evidence type="ECO:0000313" key="2">
    <source>
        <dbReference type="EMBL" id="MFC5985197.1"/>
    </source>
</evidence>
<keyword evidence="3" id="KW-1185">Reference proteome</keyword>
<sequence length="74" mass="8591">MDLNQKSTEHAHYMIEEIKKKLKVVSLAAIKPSHFDEEQYDDLKDIYDMVSSKSNFSISEMEAIVSELGRLRKT</sequence>
<name>A0ABW1IJH4_9BACL</name>
<dbReference type="HAMAP" id="MF_00829">
    <property type="entry name" value="UPF0435"/>
    <property type="match status" value="1"/>
</dbReference>
<accession>A0ABW1IJH4</accession>
<dbReference type="EMBL" id="JBHSQV010000010">
    <property type="protein sequence ID" value="MFC5985197.1"/>
    <property type="molecule type" value="Genomic_DNA"/>
</dbReference>
<evidence type="ECO:0000313" key="3">
    <source>
        <dbReference type="Proteomes" id="UP001596250"/>
    </source>
</evidence>
<gene>
    <name evidence="2" type="ORF">ACFPXP_01760</name>
</gene>
<evidence type="ECO:0000256" key="1">
    <source>
        <dbReference type="HAMAP-Rule" id="MF_00829"/>
    </source>
</evidence>
<comment type="caution">
    <text evidence="2">The sequence shown here is derived from an EMBL/GenBank/DDBJ whole genome shotgun (WGS) entry which is preliminary data.</text>
</comment>
<dbReference type="Pfam" id="PF06569">
    <property type="entry name" value="DUF1128"/>
    <property type="match status" value="1"/>
</dbReference>
<dbReference type="RefSeq" id="WP_379891801.1">
    <property type="nucleotide sequence ID" value="NZ_CBCSCT010000003.1"/>
</dbReference>
<proteinExistence type="inferred from homology"/>
<dbReference type="InterPro" id="IPR009507">
    <property type="entry name" value="UPF0435"/>
</dbReference>
<organism evidence="2 3">
    <name type="scientific">Marinicrinis lubricantis</name>
    <dbReference type="NCBI Taxonomy" id="2086470"/>
    <lineage>
        <taxon>Bacteria</taxon>
        <taxon>Bacillati</taxon>
        <taxon>Bacillota</taxon>
        <taxon>Bacilli</taxon>
        <taxon>Bacillales</taxon>
        <taxon>Paenibacillaceae</taxon>
    </lineage>
</organism>
<dbReference type="Proteomes" id="UP001596250">
    <property type="component" value="Unassembled WGS sequence"/>
</dbReference>